<protein>
    <submittedName>
        <fullName evidence="2">HET-domain-containing protein</fullName>
    </submittedName>
</protein>
<evidence type="ECO:0000313" key="2">
    <source>
        <dbReference type="EMBL" id="KAF2101722.1"/>
    </source>
</evidence>
<dbReference type="InterPro" id="IPR010730">
    <property type="entry name" value="HET"/>
</dbReference>
<evidence type="ECO:0000259" key="1">
    <source>
        <dbReference type="Pfam" id="PF06985"/>
    </source>
</evidence>
<gene>
    <name evidence="2" type="ORF">NA57DRAFT_53672</name>
</gene>
<proteinExistence type="predicted"/>
<dbReference type="Proteomes" id="UP000799772">
    <property type="component" value="Unassembled WGS sequence"/>
</dbReference>
<dbReference type="AlphaFoldDB" id="A0A9P4IL46"/>
<dbReference type="Pfam" id="PF06985">
    <property type="entry name" value="HET"/>
    <property type="match status" value="1"/>
</dbReference>
<evidence type="ECO:0000313" key="3">
    <source>
        <dbReference type="Proteomes" id="UP000799772"/>
    </source>
</evidence>
<feature type="domain" description="Heterokaryon incompatibility" evidence="1">
    <location>
        <begin position="253"/>
        <end position="409"/>
    </location>
</feature>
<organism evidence="2 3">
    <name type="scientific">Rhizodiscina lignyota</name>
    <dbReference type="NCBI Taxonomy" id="1504668"/>
    <lineage>
        <taxon>Eukaryota</taxon>
        <taxon>Fungi</taxon>
        <taxon>Dikarya</taxon>
        <taxon>Ascomycota</taxon>
        <taxon>Pezizomycotina</taxon>
        <taxon>Dothideomycetes</taxon>
        <taxon>Pleosporomycetidae</taxon>
        <taxon>Aulographales</taxon>
        <taxon>Rhizodiscinaceae</taxon>
        <taxon>Rhizodiscina</taxon>
    </lineage>
</organism>
<keyword evidence="3" id="KW-1185">Reference proteome</keyword>
<sequence>MPGLCSICSNISFLDLPPFPPWIGWYHVPLHHLSELVPFVPRDEEDHDALKSGTRKAVSPGSLGLPYHQSLEALQEAAKTCDVCSLVEESVLRVKGLVEGAFKDARFAYYDKSGGPKYEFGITKRRDGEDGLLVWSMAKDNDECYLMGAIGYCVDDGTLNEQFTIMECPRKPDYIPENPLKNHFRGRPVLEDPADPVSLARLRRWLTDCSSKHSKCNLQTAPLPLRLLDIADSSLPSSQIRLVEPPPGTEGHYASLSHCWGHSPQFTTTRSTLEARKTGIDLSHLPKTFQDAVIVIRELGLRYIWIDSLCICQDDNADWERESAKMASTYAGAHITVAASRAASDITGFLTPRVARRHVVLPVTLKQGNDTIRGEIQLFNIHLAHAAGGLNYVLQEKETLSTRAWALQERYLAPRTLHFGEGQTSYECQECFKTEDGYLDTSKYFDIARKTERQDDEEKSRYHRMATEWYEMVFQYSRRNMSRESDKLPAMSGLARLWQQLLGEEYVAGLWKGDLIEGIAFQCFGGTHRRPEQWRAPSWSWASVDGILSVTHLGGWTDLAVVKDVRVNVKGENPYGEVSDAVLDIECILERAWVSKDKEQDEDKIPHTRHMLNPTEKRSKRGRPTYFRWR</sequence>
<name>A0A9P4IL46_9PEZI</name>
<dbReference type="PANTHER" id="PTHR33112">
    <property type="entry name" value="DOMAIN PROTEIN, PUTATIVE-RELATED"/>
    <property type="match status" value="1"/>
</dbReference>
<accession>A0A9P4IL46</accession>
<comment type="caution">
    <text evidence="2">The sequence shown here is derived from an EMBL/GenBank/DDBJ whole genome shotgun (WGS) entry which is preliminary data.</text>
</comment>
<dbReference type="EMBL" id="ML978123">
    <property type="protein sequence ID" value="KAF2101722.1"/>
    <property type="molecule type" value="Genomic_DNA"/>
</dbReference>
<reference evidence="2" key="1">
    <citation type="journal article" date="2020" name="Stud. Mycol.">
        <title>101 Dothideomycetes genomes: a test case for predicting lifestyles and emergence of pathogens.</title>
        <authorList>
            <person name="Haridas S."/>
            <person name="Albert R."/>
            <person name="Binder M."/>
            <person name="Bloem J."/>
            <person name="Labutti K."/>
            <person name="Salamov A."/>
            <person name="Andreopoulos B."/>
            <person name="Baker S."/>
            <person name="Barry K."/>
            <person name="Bills G."/>
            <person name="Bluhm B."/>
            <person name="Cannon C."/>
            <person name="Castanera R."/>
            <person name="Culley D."/>
            <person name="Daum C."/>
            <person name="Ezra D."/>
            <person name="Gonzalez J."/>
            <person name="Henrissat B."/>
            <person name="Kuo A."/>
            <person name="Liang C."/>
            <person name="Lipzen A."/>
            <person name="Lutzoni F."/>
            <person name="Magnuson J."/>
            <person name="Mondo S."/>
            <person name="Nolan M."/>
            <person name="Ohm R."/>
            <person name="Pangilinan J."/>
            <person name="Park H.-J."/>
            <person name="Ramirez L."/>
            <person name="Alfaro M."/>
            <person name="Sun H."/>
            <person name="Tritt A."/>
            <person name="Yoshinaga Y."/>
            <person name="Zwiers L.-H."/>
            <person name="Turgeon B."/>
            <person name="Goodwin S."/>
            <person name="Spatafora J."/>
            <person name="Crous P."/>
            <person name="Grigoriev I."/>
        </authorList>
    </citation>
    <scope>NUCLEOTIDE SEQUENCE</scope>
    <source>
        <strain evidence="2">CBS 133067</strain>
    </source>
</reference>
<dbReference type="PANTHER" id="PTHR33112:SF16">
    <property type="entry name" value="HETEROKARYON INCOMPATIBILITY DOMAIN-CONTAINING PROTEIN"/>
    <property type="match status" value="1"/>
</dbReference>
<dbReference type="OrthoDB" id="47007at2759"/>